<reference evidence="3 4" key="1">
    <citation type="submission" date="2021-02" db="EMBL/GenBank/DDBJ databases">
        <title>Actinophytocola xerophila sp. nov., isolated from soil of cotton cropping field.</title>
        <authorList>
            <person name="Huang R."/>
            <person name="Chen X."/>
            <person name="Ge X."/>
            <person name="Liu W."/>
        </authorList>
    </citation>
    <scope>NUCLEOTIDE SEQUENCE [LARGE SCALE GENOMIC DNA]</scope>
    <source>
        <strain evidence="3 4">S1-96</strain>
    </source>
</reference>
<feature type="coiled-coil region" evidence="1">
    <location>
        <begin position="14"/>
        <end position="41"/>
    </location>
</feature>
<feature type="compositionally biased region" description="Acidic residues" evidence="2">
    <location>
        <begin position="120"/>
        <end position="129"/>
    </location>
</feature>
<dbReference type="SUPFAM" id="SSF82607">
    <property type="entry name" value="YbaB-like"/>
    <property type="match status" value="1"/>
</dbReference>
<dbReference type="Gene3D" id="3.30.1310.10">
    <property type="entry name" value="Nucleoid-associated protein YbaB-like domain"/>
    <property type="match status" value="1"/>
</dbReference>
<evidence type="ECO:0000313" key="4">
    <source>
        <dbReference type="Proteomes" id="UP001156441"/>
    </source>
</evidence>
<evidence type="ECO:0000256" key="2">
    <source>
        <dbReference type="SAM" id="MobiDB-lite"/>
    </source>
</evidence>
<organism evidence="3 4">
    <name type="scientific">Actinophytocola gossypii</name>
    <dbReference type="NCBI Taxonomy" id="2812003"/>
    <lineage>
        <taxon>Bacteria</taxon>
        <taxon>Bacillati</taxon>
        <taxon>Actinomycetota</taxon>
        <taxon>Actinomycetes</taxon>
        <taxon>Pseudonocardiales</taxon>
        <taxon>Pseudonocardiaceae</taxon>
    </lineage>
</organism>
<evidence type="ECO:0000313" key="3">
    <source>
        <dbReference type="EMBL" id="MCT2581545.1"/>
    </source>
</evidence>
<keyword evidence="1" id="KW-0175">Coiled coil</keyword>
<proteinExistence type="predicted"/>
<gene>
    <name evidence="3" type="ORF">JT362_00230</name>
</gene>
<dbReference type="Pfam" id="PF02575">
    <property type="entry name" value="YbaB_DNA_bd"/>
    <property type="match status" value="1"/>
</dbReference>
<dbReference type="InterPro" id="IPR004401">
    <property type="entry name" value="YbaB/EbfC"/>
</dbReference>
<protein>
    <submittedName>
        <fullName evidence="3">YbaB/EbfC family nucleoid-associated protein</fullName>
    </submittedName>
</protein>
<evidence type="ECO:0000256" key="1">
    <source>
        <dbReference type="SAM" id="Coils"/>
    </source>
</evidence>
<keyword evidence="4" id="KW-1185">Reference proteome</keyword>
<dbReference type="EMBL" id="JAFFZE010000001">
    <property type="protein sequence ID" value="MCT2581545.1"/>
    <property type="molecule type" value="Genomic_DNA"/>
</dbReference>
<feature type="region of interest" description="Disordered" evidence="2">
    <location>
        <begin position="118"/>
        <end position="177"/>
    </location>
</feature>
<name>A0ABT2J223_9PSEU</name>
<sequence>MDMNTGPGAGERRLADYMRRVGEIQARAEETQAQLKALRAHVTSPDRVVTVEMAPGGRLERLTLSQDATRYGPQQLAAVITETIRRGHAEVAEQMQDTMRPLIGDSPAMEFLRDQIDIAQQDEDDEPAAPDDGRIDGEMTAETDEPPAPPQRPHRPPRPTEDDEDDDGPFRSVWGDR</sequence>
<dbReference type="InterPro" id="IPR036894">
    <property type="entry name" value="YbaB-like_sf"/>
</dbReference>
<dbReference type="Proteomes" id="UP001156441">
    <property type="component" value="Unassembled WGS sequence"/>
</dbReference>
<accession>A0ABT2J223</accession>
<comment type="caution">
    <text evidence="3">The sequence shown here is derived from an EMBL/GenBank/DDBJ whole genome shotgun (WGS) entry which is preliminary data.</text>
</comment>